<organism evidence="4 5">
    <name type="scientific">Sphingobium phenoxybenzoativorans</name>
    <dbReference type="NCBI Taxonomy" id="1592790"/>
    <lineage>
        <taxon>Bacteria</taxon>
        <taxon>Pseudomonadati</taxon>
        <taxon>Pseudomonadota</taxon>
        <taxon>Alphaproteobacteria</taxon>
        <taxon>Sphingomonadales</taxon>
        <taxon>Sphingomonadaceae</taxon>
        <taxon>Sphingobium</taxon>
    </lineage>
</organism>
<dbReference type="SMART" id="SM00448">
    <property type="entry name" value="REC"/>
    <property type="match status" value="1"/>
</dbReference>
<evidence type="ECO:0000256" key="2">
    <source>
        <dbReference type="PROSITE-ProRule" id="PRU00169"/>
    </source>
</evidence>
<evidence type="ECO:0000313" key="5">
    <source>
        <dbReference type="Proteomes" id="UP000681425"/>
    </source>
</evidence>
<dbReference type="Gene3D" id="3.40.50.2300">
    <property type="match status" value="1"/>
</dbReference>
<dbReference type="InterPro" id="IPR001789">
    <property type="entry name" value="Sig_transdc_resp-reg_receiver"/>
</dbReference>
<keyword evidence="5" id="KW-1185">Reference proteome</keyword>
<protein>
    <submittedName>
        <fullName evidence="4">Response regulator</fullName>
    </submittedName>
</protein>
<feature type="modified residue" description="4-aspartylphosphate" evidence="2">
    <location>
        <position position="58"/>
    </location>
</feature>
<name>A0A975Q0R5_9SPHN</name>
<dbReference type="PROSITE" id="PS50110">
    <property type="entry name" value="RESPONSE_REGULATORY"/>
    <property type="match status" value="1"/>
</dbReference>
<gene>
    <name evidence="4" type="ORF">KFK14_17930</name>
</gene>
<accession>A0A975Q0R5</accession>
<dbReference type="Proteomes" id="UP000681425">
    <property type="component" value="Chromosome"/>
</dbReference>
<dbReference type="PANTHER" id="PTHR44591">
    <property type="entry name" value="STRESS RESPONSE REGULATOR PROTEIN 1"/>
    <property type="match status" value="1"/>
</dbReference>
<dbReference type="InterPro" id="IPR011006">
    <property type="entry name" value="CheY-like_superfamily"/>
</dbReference>
<dbReference type="AlphaFoldDB" id="A0A975Q0R5"/>
<reference evidence="4" key="1">
    <citation type="submission" date="2021-04" db="EMBL/GenBank/DDBJ databases">
        <title>Isolation of p-tert-butylphenol degrading bacteria Sphingobium phenoxybenzoativorans Tas13 from active sludge.</title>
        <authorList>
            <person name="Li Y."/>
        </authorList>
    </citation>
    <scope>NUCLEOTIDE SEQUENCE</scope>
    <source>
        <strain evidence="4">Tas13</strain>
    </source>
</reference>
<sequence length="127" mass="14172">MTERLKILYVDDEPDIRIIVEMALGLDEAMDVKLAESGYEGLELLGRDGWIPDIALIDMMMPGMSGMDMLGAMRAREDVRAVPVVFVTASARQDDMKRYVDAGAIGVISKPFDPMSLARTVREYSER</sequence>
<dbReference type="GO" id="GO:0000160">
    <property type="term" value="P:phosphorelay signal transduction system"/>
    <property type="evidence" value="ECO:0007669"/>
    <property type="project" value="InterPro"/>
</dbReference>
<evidence type="ECO:0000259" key="3">
    <source>
        <dbReference type="PROSITE" id="PS50110"/>
    </source>
</evidence>
<dbReference type="Pfam" id="PF00072">
    <property type="entry name" value="Response_reg"/>
    <property type="match status" value="1"/>
</dbReference>
<dbReference type="KEGG" id="spph:KFK14_17930"/>
<proteinExistence type="predicted"/>
<evidence type="ECO:0000256" key="1">
    <source>
        <dbReference type="ARBA" id="ARBA00022553"/>
    </source>
</evidence>
<dbReference type="PANTHER" id="PTHR44591:SF3">
    <property type="entry name" value="RESPONSE REGULATORY DOMAIN-CONTAINING PROTEIN"/>
    <property type="match status" value="1"/>
</dbReference>
<evidence type="ECO:0000313" key="4">
    <source>
        <dbReference type="EMBL" id="QUT04886.1"/>
    </source>
</evidence>
<feature type="domain" description="Response regulatory" evidence="3">
    <location>
        <begin position="6"/>
        <end position="125"/>
    </location>
</feature>
<dbReference type="EMBL" id="CP073910">
    <property type="protein sequence ID" value="QUT04886.1"/>
    <property type="molecule type" value="Genomic_DNA"/>
</dbReference>
<dbReference type="InterPro" id="IPR050595">
    <property type="entry name" value="Bact_response_regulator"/>
</dbReference>
<dbReference type="RefSeq" id="WP_212608623.1">
    <property type="nucleotide sequence ID" value="NZ_CP073910.1"/>
</dbReference>
<keyword evidence="1 2" id="KW-0597">Phosphoprotein</keyword>
<dbReference type="SUPFAM" id="SSF52172">
    <property type="entry name" value="CheY-like"/>
    <property type="match status" value="1"/>
</dbReference>